<dbReference type="SUPFAM" id="SSF53383">
    <property type="entry name" value="PLP-dependent transferases"/>
    <property type="match status" value="1"/>
</dbReference>
<dbReference type="PIRSF" id="PIRSF000390">
    <property type="entry name" value="PLP_StrS"/>
    <property type="match status" value="1"/>
</dbReference>
<protein>
    <submittedName>
        <fullName evidence="5">DegT/DnrJ/EryC1/StrS aminotransferase</fullName>
    </submittedName>
</protein>
<dbReference type="GO" id="GO:0030170">
    <property type="term" value="F:pyridoxal phosphate binding"/>
    <property type="evidence" value="ECO:0007669"/>
    <property type="project" value="TreeGrafter"/>
</dbReference>
<evidence type="ECO:0000256" key="4">
    <source>
        <dbReference type="RuleBase" id="RU004508"/>
    </source>
</evidence>
<comment type="similarity">
    <text evidence="1 4">Belongs to the DegT/DnrJ/EryC1 family.</text>
</comment>
<dbReference type="GO" id="GO:0008483">
    <property type="term" value="F:transaminase activity"/>
    <property type="evidence" value="ECO:0007669"/>
    <property type="project" value="UniProtKB-KW"/>
</dbReference>
<dbReference type="KEGG" id="shd:SUTH_03350"/>
<evidence type="ECO:0000256" key="1">
    <source>
        <dbReference type="ARBA" id="ARBA00037999"/>
    </source>
</evidence>
<accession>W0SK57</accession>
<dbReference type="GO" id="GO:0000271">
    <property type="term" value="P:polysaccharide biosynthetic process"/>
    <property type="evidence" value="ECO:0007669"/>
    <property type="project" value="TreeGrafter"/>
</dbReference>
<dbReference type="AlphaFoldDB" id="W0SK57"/>
<proteinExistence type="inferred from homology"/>
<evidence type="ECO:0000313" key="5">
    <source>
        <dbReference type="EMBL" id="BAO31120.1"/>
    </source>
</evidence>
<dbReference type="CDD" id="cd00616">
    <property type="entry name" value="AHBA_syn"/>
    <property type="match status" value="1"/>
</dbReference>
<keyword evidence="5" id="KW-0808">Transferase</keyword>
<keyword evidence="5" id="KW-0032">Aminotransferase</keyword>
<dbReference type="InterPro" id="IPR015424">
    <property type="entry name" value="PyrdxlP-dep_Trfase"/>
</dbReference>
<reference evidence="5 6" key="1">
    <citation type="journal article" date="2014" name="Syst. Appl. Microbiol.">
        <title>Complete genomes of freshwater sulfur oxidizers Sulfuricella denitrificans skB26 and Sulfuritalea hydrogenivorans sk43H: genetic insights into the sulfur oxidation pathway of betaproteobacteria.</title>
        <authorList>
            <person name="Watanabe T."/>
            <person name="Kojima H."/>
            <person name="Fukui M."/>
        </authorList>
    </citation>
    <scope>NUCLEOTIDE SEQUENCE [LARGE SCALE GENOMIC DNA]</scope>
    <source>
        <strain evidence="5">DSM22779</strain>
    </source>
</reference>
<dbReference type="PANTHER" id="PTHR30244:SF34">
    <property type="entry name" value="DTDP-4-AMINO-4,6-DIDEOXYGALACTOSE TRANSAMINASE"/>
    <property type="match status" value="1"/>
</dbReference>
<dbReference type="HOGENOM" id="CLU_033332_0_0_4"/>
<gene>
    <name evidence="5" type="ORF">SUTH_03350</name>
</gene>
<dbReference type="OrthoDB" id="9804264at2"/>
<dbReference type="Pfam" id="PF01041">
    <property type="entry name" value="DegT_DnrJ_EryC1"/>
    <property type="match status" value="1"/>
</dbReference>
<dbReference type="InterPro" id="IPR015422">
    <property type="entry name" value="PyrdxlP-dep_Trfase_small"/>
</dbReference>
<evidence type="ECO:0000313" key="6">
    <source>
        <dbReference type="Proteomes" id="UP000031637"/>
    </source>
</evidence>
<evidence type="ECO:0000256" key="2">
    <source>
        <dbReference type="PIRSR" id="PIRSR000390-1"/>
    </source>
</evidence>
<dbReference type="Proteomes" id="UP000031637">
    <property type="component" value="Chromosome"/>
</dbReference>
<dbReference type="STRING" id="1223802.SUTH_03350"/>
<keyword evidence="6" id="KW-1185">Reference proteome</keyword>
<name>W0SK57_9PROT</name>
<dbReference type="InterPro" id="IPR015421">
    <property type="entry name" value="PyrdxlP-dep_Trfase_major"/>
</dbReference>
<sequence length="377" mass="41607">MAGLKPGNLIRLSKSCVGEAEKLAVMGVLDREFLGMGAEVQQFEQALTAFFGRPAVCVVNGTAALQLALQACGIGPGDEVLVQSLTYVASFQAISATGAKAVACDLDAGTLTLDWRDAEKRLTPRTKAVMPVHYSGGVGALDEIYAFARKHSLRVIEDAAHAFGTTHQGKRIGGFGDIACFSFDGIKNITSGEGGCIVTDDADVLRRIQDARLLGVEKDTEKRYTGQRSWEFDVTAQGWRYHMSNIMAAIGIEQLKRFPQMAEARQQLARRYDELLHGHERIQALPRDYAIVVPHIYVVRIQDLRDRKMLQSRLLEQGIQTGMHYQPNHWLSLYRDSAASPLPLTDAVFPELLSLPLHPDLDKIGVEHICARLKELI</sequence>
<dbReference type="Gene3D" id="3.40.640.10">
    <property type="entry name" value="Type I PLP-dependent aspartate aminotransferase-like (Major domain)"/>
    <property type="match status" value="1"/>
</dbReference>
<dbReference type="RefSeq" id="WP_041100857.1">
    <property type="nucleotide sequence ID" value="NZ_AP012547.1"/>
</dbReference>
<dbReference type="PANTHER" id="PTHR30244">
    <property type="entry name" value="TRANSAMINASE"/>
    <property type="match status" value="1"/>
</dbReference>
<feature type="modified residue" description="N6-(pyridoxal phosphate)lysine" evidence="3">
    <location>
        <position position="187"/>
    </location>
</feature>
<keyword evidence="3 4" id="KW-0663">Pyridoxal phosphate</keyword>
<feature type="active site" description="Proton acceptor" evidence="2">
    <location>
        <position position="187"/>
    </location>
</feature>
<dbReference type="Gene3D" id="3.90.1150.10">
    <property type="entry name" value="Aspartate Aminotransferase, domain 1"/>
    <property type="match status" value="1"/>
</dbReference>
<evidence type="ECO:0000256" key="3">
    <source>
        <dbReference type="PIRSR" id="PIRSR000390-2"/>
    </source>
</evidence>
<organism evidence="5 6">
    <name type="scientific">Sulfuritalea hydrogenivorans sk43H</name>
    <dbReference type="NCBI Taxonomy" id="1223802"/>
    <lineage>
        <taxon>Bacteria</taxon>
        <taxon>Pseudomonadati</taxon>
        <taxon>Pseudomonadota</taxon>
        <taxon>Betaproteobacteria</taxon>
        <taxon>Nitrosomonadales</taxon>
        <taxon>Sterolibacteriaceae</taxon>
        <taxon>Sulfuritalea</taxon>
    </lineage>
</organism>
<dbReference type="EMBL" id="AP012547">
    <property type="protein sequence ID" value="BAO31120.1"/>
    <property type="molecule type" value="Genomic_DNA"/>
</dbReference>
<dbReference type="InterPro" id="IPR000653">
    <property type="entry name" value="DegT/StrS_aminotransferase"/>
</dbReference>